<dbReference type="Proteomes" id="UP001186974">
    <property type="component" value="Unassembled WGS sequence"/>
</dbReference>
<reference evidence="1" key="1">
    <citation type="submission" date="2024-09" db="EMBL/GenBank/DDBJ databases">
        <title>Black Yeasts Isolated from many extreme environments.</title>
        <authorList>
            <person name="Coleine C."/>
            <person name="Stajich J.E."/>
            <person name="Selbmann L."/>
        </authorList>
    </citation>
    <scope>NUCLEOTIDE SEQUENCE</scope>
    <source>
        <strain evidence="1">CCFEE 5737</strain>
    </source>
</reference>
<protein>
    <submittedName>
        <fullName evidence="1">Uncharacterized protein</fullName>
    </submittedName>
</protein>
<feature type="non-terminal residue" evidence="1">
    <location>
        <position position="315"/>
    </location>
</feature>
<organism evidence="1 2">
    <name type="scientific">Coniosporium uncinatum</name>
    <dbReference type="NCBI Taxonomy" id="93489"/>
    <lineage>
        <taxon>Eukaryota</taxon>
        <taxon>Fungi</taxon>
        <taxon>Dikarya</taxon>
        <taxon>Ascomycota</taxon>
        <taxon>Pezizomycotina</taxon>
        <taxon>Dothideomycetes</taxon>
        <taxon>Dothideomycetes incertae sedis</taxon>
        <taxon>Coniosporium</taxon>
    </lineage>
</organism>
<sequence>MAESGQPLMVLELPPNKEERAESNDSDQTIRTRSSLKVSTPSTLGLPMESLAPPIFSILVICPLEHSREATVQHLEMMLPKSTPHHITARKNLDECLNMLGGDDPVIFTHVVLVLHETSDVITIVDQVLKSRVHTSTSIVIISDLVQKRAIMQSATYLDIDQLQKDRRVRFIFKPLKPSKLAYIFDPQKEREMSQDRNHDSAQQVAVSQKQLYEEMKKRLGNRGLRVLLVEDNKTNQMVLLKFLSKVAITVESVLDGVQCTDKVFAQDHGYYNIILCDLHMPNKDGYQTCKDIRRWERKNKFSNLPIVALSANVL</sequence>
<comment type="caution">
    <text evidence="1">The sequence shown here is derived from an EMBL/GenBank/DDBJ whole genome shotgun (WGS) entry which is preliminary data.</text>
</comment>
<evidence type="ECO:0000313" key="1">
    <source>
        <dbReference type="EMBL" id="KAK3071086.1"/>
    </source>
</evidence>
<accession>A0ACC3DGB3</accession>
<dbReference type="EMBL" id="JAWDJW010004882">
    <property type="protein sequence ID" value="KAK3071086.1"/>
    <property type="molecule type" value="Genomic_DNA"/>
</dbReference>
<name>A0ACC3DGB3_9PEZI</name>
<keyword evidence="2" id="KW-1185">Reference proteome</keyword>
<gene>
    <name evidence="1" type="ORF">LTS18_014936</name>
</gene>
<evidence type="ECO:0000313" key="2">
    <source>
        <dbReference type="Proteomes" id="UP001186974"/>
    </source>
</evidence>
<proteinExistence type="predicted"/>